<comment type="caution">
    <text evidence="2">The sequence shown here is derived from an EMBL/GenBank/DDBJ whole genome shotgun (WGS) entry which is preliminary data.</text>
</comment>
<feature type="region of interest" description="Disordered" evidence="1">
    <location>
        <begin position="115"/>
        <end position="135"/>
    </location>
</feature>
<reference evidence="3" key="1">
    <citation type="journal article" date="2019" name="Int. J. Syst. Evol. Microbiol.">
        <title>The Global Catalogue of Microorganisms (GCM) 10K type strain sequencing project: providing services to taxonomists for standard genome sequencing and annotation.</title>
        <authorList>
            <consortium name="The Broad Institute Genomics Platform"/>
            <consortium name="The Broad Institute Genome Sequencing Center for Infectious Disease"/>
            <person name="Wu L."/>
            <person name="Ma J."/>
        </authorList>
    </citation>
    <scope>NUCLEOTIDE SEQUENCE [LARGE SCALE GENOMIC DNA]</scope>
    <source>
        <strain evidence="3">JCM 5062</strain>
    </source>
</reference>
<evidence type="ECO:0000256" key="1">
    <source>
        <dbReference type="SAM" id="MobiDB-lite"/>
    </source>
</evidence>
<name>A0ABP5ZX34_9ACTN</name>
<evidence type="ECO:0000313" key="3">
    <source>
        <dbReference type="Proteomes" id="UP001499942"/>
    </source>
</evidence>
<proteinExistence type="predicted"/>
<dbReference type="Proteomes" id="UP001499942">
    <property type="component" value="Unassembled WGS sequence"/>
</dbReference>
<keyword evidence="3" id="KW-1185">Reference proteome</keyword>
<organism evidence="2 3">
    <name type="scientific">Streptomyces gobitricini</name>
    <dbReference type="NCBI Taxonomy" id="68211"/>
    <lineage>
        <taxon>Bacteria</taxon>
        <taxon>Bacillati</taxon>
        <taxon>Actinomycetota</taxon>
        <taxon>Actinomycetes</taxon>
        <taxon>Kitasatosporales</taxon>
        <taxon>Streptomycetaceae</taxon>
        <taxon>Streptomyces</taxon>
    </lineage>
</organism>
<sequence length="135" mass="14209">MSLCVTFDVRGMAYVTHTQRWQELLDLAPGRGVLKHSGGPWTGASGTADELRVRTETGRRSLGTGHEGLGAAGAGLTSVASLRAVLASWEERLAAVRDECAYLTGALSKVAKEMGETDTAVGHSLEGAQRDGGRR</sequence>
<protein>
    <submittedName>
        <fullName evidence="2">Uncharacterized protein</fullName>
    </submittedName>
</protein>
<gene>
    <name evidence="2" type="ORF">GCM10010393_43880</name>
</gene>
<dbReference type="EMBL" id="BAAASR010000024">
    <property type="protein sequence ID" value="GAA2506281.1"/>
    <property type="molecule type" value="Genomic_DNA"/>
</dbReference>
<evidence type="ECO:0000313" key="2">
    <source>
        <dbReference type="EMBL" id="GAA2506281.1"/>
    </source>
</evidence>
<accession>A0ABP5ZX34</accession>